<proteinExistence type="predicted"/>
<dbReference type="GeneID" id="54559493"/>
<gene>
    <name evidence="1" type="ORF">M409DRAFT_22184</name>
</gene>
<dbReference type="Proteomes" id="UP000799537">
    <property type="component" value="Unassembled WGS sequence"/>
</dbReference>
<name>A0A6A6CL74_ZASCE</name>
<keyword evidence="2" id="KW-1185">Reference proteome</keyword>
<organism evidence="1 2">
    <name type="scientific">Zasmidium cellare ATCC 36951</name>
    <dbReference type="NCBI Taxonomy" id="1080233"/>
    <lineage>
        <taxon>Eukaryota</taxon>
        <taxon>Fungi</taxon>
        <taxon>Dikarya</taxon>
        <taxon>Ascomycota</taxon>
        <taxon>Pezizomycotina</taxon>
        <taxon>Dothideomycetes</taxon>
        <taxon>Dothideomycetidae</taxon>
        <taxon>Mycosphaerellales</taxon>
        <taxon>Mycosphaerellaceae</taxon>
        <taxon>Zasmidium</taxon>
    </lineage>
</organism>
<dbReference type="AlphaFoldDB" id="A0A6A6CL74"/>
<sequence length="537" mass="60933">MASALLTSLCERAKAAETLEDTTIVSKDYSCNKNWRCCRFEDGDVVVKLTRHPSGWLLLSSSALAEASPVLAKSFSKEWNRAKTVVYPRTGETVRIFTLSLVYDFYAGTWFLDSETSPRGIFQEELDRLHVPLGPYDDDEELLEELRAKHGRLLSTIQTVIDLQSFFAILCGESPQLADLLGPDAEESYSMYPINGEPRIYMARHMFKHINNILCYANFYQCFALVAAYLKSLLMDDPDIWEACEQYSWLIIKTAEALRWQELYDDCLRHIFRHHSTFGPGSPIRFATLGLTVDSFQDNFYRAMAWHEQVIQEIRHALATVHLPAIGDPKYKTWGGWDGEVYDEESFSDRDELAALIASGIYSNSPLARCGHVAQPGCYSDTDIWPDTVPLTAPERDLPGIYDMVMTASRSQNPAKILDGMKPEEAALKMKLAAICDTIAMTTAIRKNLSLLVIDASQVLQNAFEANYHTGRPKLTPAHHPSTEYFTNYDITEEDRPWQEPYEWEGEPFDMVHGPHQPASGEWLDALEFFELDVTVD</sequence>
<accession>A0A6A6CL74</accession>
<protein>
    <submittedName>
        <fullName evidence="1">Uncharacterized protein</fullName>
    </submittedName>
</protein>
<reference evidence="1" key="1">
    <citation type="journal article" date="2020" name="Stud. Mycol.">
        <title>101 Dothideomycetes genomes: a test case for predicting lifestyles and emergence of pathogens.</title>
        <authorList>
            <person name="Haridas S."/>
            <person name="Albert R."/>
            <person name="Binder M."/>
            <person name="Bloem J."/>
            <person name="Labutti K."/>
            <person name="Salamov A."/>
            <person name="Andreopoulos B."/>
            <person name="Baker S."/>
            <person name="Barry K."/>
            <person name="Bills G."/>
            <person name="Bluhm B."/>
            <person name="Cannon C."/>
            <person name="Castanera R."/>
            <person name="Culley D."/>
            <person name="Daum C."/>
            <person name="Ezra D."/>
            <person name="Gonzalez J."/>
            <person name="Henrissat B."/>
            <person name="Kuo A."/>
            <person name="Liang C."/>
            <person name="Lipzen A."/>
            <person name="Lutzoni F."/>
            <person name="Magnuson J."/>
            <person name="Mondo S."/>
            <person name="Nolan M."/>
            <person name="Ohm R."/>
            <person name="Pangilinan J."/>
            <person name="Park H.-J."/>
            <person name="Ramirez L."/>
            <person name="Alfaro M."/>
            <person name="Sun H."/>
            <person name="Tritt A."/>
            <person name="Yoshinaga Y."/>
            <person name="Zwiers L.-H."/>
            <person name="Turgeon B."/>
            <person name="Goodwin S."/>
            <person name="Spatafora J."/>
            <person name="Crous P."/>
            <person name="Grigoriev I."/>
        </authorList>
    </citation>
    <scope>NUCLEOTIDE SEQUENCE</scope>
    <source>
        <strain evidence="1">ATCC 36951</strain>
    </source>
</reference>
<dbReference type="EMBL" id="ML993593">
    <property type="protein sequence ID" value="KAF2167373.1"/>
    <property type="molecule type" value="Genomic_DNA"/>
</dbReference>
<dbReference type="RefSeq" id="XP_033668262.1">
    <property type="nucleotide sequence ID" value="XM_033806221.1"/>
</dbReference>
<evidence type="ECO:0000313" key="2">
    <source>
        <dbReference type="Proteomes" id="UP000799537"/>
    </source>
</evidence>
<evidence type="ECO:0000313" key="1">
    <source>
        <dbReference type="EMBL" id="KAF2167373.1"/>
    </source>
</evidence>